<name>A0A9X0DNH3_9HELO</name>
<protein>
    <submittedName>
        <fullName evidence="1">Uncharacterized protein</fullName>
    </submittedName>
</protein>
<dbReference type="Proteomes" id="UP001152300">
    <property type="component" value="Unassembled WGS sequence"/>
</dbReference>
<dbReference type="AlphaFoldDB" id="A0A9X0DNH3"/>
<reference evidence="1" key="1">
    <citation type="submission" date="2022-11" db="EMBL/GenBank/DDBJ databases">
        <title>Genome Resource of Sclerotinia nivalis Strain SnTB1, a Plant Pathogen Isolated from American Ginseng.</title>
        <authorList>
            <person name="Fan S."/>
        </authorList>
    </citation>
    <scope>NUCLEOTIDE SEQUENCE</scope>
    <source>
        <strain evidence="1">SnTB1</strain>
    </source>
</reference>
<gene>
    <name evidence="1" type="ORF">OCU04_003689</name>
</gene>
<proteinExistence type="predicted"/>
<keyword evidence="2" id="KW-1185">Reference proteome</keyword>
<accession>A0A9X0DNH3</accession>
<evidence type="ECO:0000313" key="2">
    <source>
        <dbReference type="Proteomes" id="UP001152300"/>
    </source>
</evidence>
<evidence type="ECO:0000313" key="1">
    <source>
        <dbReference type="EMBL" id="KAJ8068117.1"/>
    </source>
</evidence>
<comment type="caution">
    <text evidence="1">The sequence shown here is derived from an EMBL/GenBank/DDBJ whole genome shotgun (WGS) entry which is preliminary data.</text>
</comment>
<sequence>MNFLKSLFNSPRKTITISSSNNSVNNCFSSSTSPPKLVTLPLIKKDTDHYSPEQKKNQKNSQIITSPNKKKIHFSNIIDFIENHPNISITNTIQIIDITKIQTIQININLEDFAHYLDIFEKTKQFYKQLNITKKKHKQKTYKIHRNNI</sequence>
<organism evidence="1 2">
    <name type="scientific">Sclerotinia nivalis</name>
    <dbReference type="NCBI Taxonomy" id="352851"/>
    <lineage>
        <taxon>Eukaryota</taxon>
        <taxon>Fungi</taxon>
        <taxon>Dikarya</taxon>
        <taxon>Ascomycota</taxon>
        <taxon>Pezizomycotina</taxon>
        <taxon>Leotiomycetes</taxon>
        <taxon>Helotiales</taxon>
        <taxon>Sclerotiniaceae</taxon>
        <taxon>Sclerotinia</taxon>
    </lineage>
</organism>
<dbReference type="EMBL" id="JAPEIS010000003">
    <property type="protein sequence ID" value="KAJ8068117.1"/>
    <property type="molecule type" value="Genomic_DNA"/>
</dbReference>